<name>A0A930VWX7_9ACTN</name>
<dbReference type="PANTHER" id="PTHR43054">
    <property type="match status" value="1"/>
</dbReference>
<organism evidence="3 4">
    <name type="scientific">Lancefieldella rimae</name>
    <dbReference type="NCBI Taxonomy" id="1383"/>
    <lineage>
        <taxon>Bacteria</taxon>
        <taxon>Bacillati</taxon>
        <taxon>Actinomycetota</taxon>
        <taxon>Coriobacteriia</taxon>
        <taxon>Coriobacteriales</taxon>
        <taxon>Atopobiaceae</taxon>
        <taxon>Lancefieldella</taxon>
    </lineage>
</organism>
<dbReference type="InterPro" id="IPR000683">
    <property type="entry name" value="Gfo/Idh/MocA-like_OxRdtase_N"/>
</dbReference>
<dbReference type="GO" id="GO:0000166">
    <property type="term" value="F:nucleotide binding"/>
    <property type="evidence" value="ECO:0007669"/>
    <property type="project" value="InterPro"/>
</dbReference>
<accession>A0A930VWX7</accession>
<dbReference type="Gene3D" id="3.40.50.720">
    <property type="entry name" value="NAD(P)-binding Rossmann-like Domain"/>
    <property type="match status" value="1"/>
</dbReference>
<evidence type="ECO:0000259" key="2">
    <source>
        <dbReference type="Pfam" id="PF22725"/>
    </source>
</evidence>
<proteinExistence type="predicted"/>
<dbReference type="EMBL" id="JABZGW010000032">
    <property type="protein sequence ID" value="MBF4807354.1"/>
    <property type="molecule type" value="Genomic_DNA"/>
</dbReference>
<dbReference type="SUPFAM" id="SSF55347">
    <property type="entry name" value="Glyceraldehyde-3-phosphate dehydrogenase-like, C-terminal domain"/>
    <property type="match status" value="1"/>
</dbReference>
<dbReference type="PANTHER" id="PTHR43054:SF1">
    <property type="entry name" value="SCYLLO-INOSITOL 2-DEHYDROGENASE (NADP(+)) IOLU"/>
    <property type="match status" value="1"/>
</dbReference>
<feature type="domain" description="Gfo/Idh/MocA-like oxidoreductase N-terminal" evidence="1">
    <location>
        <begin position="2"/>
        <end position="117"/>
    </location>
</feature>
<dbReference type="SUPFAM" id="SSF51735">
    <property type="entry name" value="NAD(P)-binding Rossmann-fold domains"/>
    <property type="match status" value="1"/>
</dbReference>
<comment type="caution">
    <text evidence="3">The sequence shown here is derived from an EMBL/GenBank/DDBJ whole genome shotgun (WGS) entry which is preliminary data.</text>
</comment>
<evidence type="ECO:0000313" key="4">
    <source>
        <dbReference type="Proteomes" id="UP000698335"/>
    </source>
</evidence>
<reference evidence="3" key="1">
    <citation type="submission" date="2020-04" db="EMBL/GenBank/DDBJ databases">
        <title>Deep metagenomics examines the oral microbiome during advanced dental caries in children, revealing novel taxa and co-occurrences with host molecules.</title>
        <authorList>
            <person name="Baker J.L."/>
            <person name="Morton J.T."/>
            <person name="Dinis M."/>
            <person name="Alvarez R."/>
            <person name="Tran N.C."/>
            <person name="Knight R."/>
            <person name="Edlund A."/>
        </authorList>
    </citation>
    <scope>NUCLEOTIDE SEQUENCE</scope>
    <source>
        <strain evidence="3">JCVI_38_bin.5</strain>
    </source>
</reference>
<evidence type="ECO:0000259" key="1">
    <source>
        <dbReference type="Pfam" id="PF01408"/>
    </source>
</evidence>
<dbReference type="InterPro" id="IPR036291">
    <property type="entry name" value="NAD(P)-bd_dom_sf"/>
</dbReference>
<protein>
    <submittedName>
        <fullName evidence="3">Gfo/Idh/MocA family oxidoreductase</fullName>
    </submittedName>
</protein>
<dbReference type="Proteomes" id="UP000698335">
    <property type="component" value="Unassembled WGS sequence"/>
</dbReference>
<gene>
    <name evidence="3" type="ORF">HXK26_01465</name>
</gene>
<dbReference type="AlphaFoldDB" id="A0A930VWX7"/>
<dbReference type="Pfam" id="PF22725">
    <property type="entry name" value="GFO_IDH_MocA_C3"/>
    <property type="match status" value="1"/>
</dbReference>
<dbReference type="Pfam" id="PF01408">
    <property type="entry name" value="GFO_IDH_MocA"/>
    <property type="match status" value="1"/>
</dbReference>
<sequence>MKLAVVGTGKIAHQVVSYLVEWGYEFAAIVSTPRSFAQATDLARLTKSAAFSSFEDALAGADFDTVYLTTPNNTHFSLAKTVLEAGKNVIVEKPIASNFDEASELARIARERNLFLFEATTTLYQPNYQAVKEALPRLGKIRLVSSNYSQYSSRYEAFCAGQNPRAFTLEASGGSLMDIGLYALTWIAGLFGAPKRVHRFANIQRGIDTSGITTLDYGDFQAVAIDAKDCDGPNRSVIEGEKGYLVQHTAPGVCGRVTLHLRGGETEEIDVNPDNHYQAEFETFARMIDLGDLAYCSHQLETSLAVSRVLTEARLDSGIRFSVDA</sequence>
<dbReference type="InterPro" id="IPR055170">
    <property type="entry name" value="GFO_IDH_MocA-like_dom"/>
</dbReference>
<evidence type="ECO:0000313" key="3">
    <source>
        <dbReference type="EMBL" id="MBF4807354.1"/>
    </source>
</evidence>
<dbReference type="Gene3D" id="3.30.360.10">
    <property type="entry name" value="Dihydrodipicolinate Reductase, domain 2"/>
    <property type="match status" value="1"/>
</dbReference>
<feature type="domain" description="GFO/IDH/MocA-like oxidoreductase" evidence="2">
    <location>
        <begin position="130"/>
        <end position="245"/>
    </location>
</feature>